<dbReference type="EMBL" id="JAXIOK010000006">
    <property type="protein sequence ID" value="KAK4768361.1"/>
    <property type="molecule type" value="Genomic_DNA"/>
</dbReference>
<dbReference type="Proteomes" id="UP001345219">
    <property type="component" value="Chromosome 3"/>
</dbReference>
<evidence type="ECO:0000313" key="1">
    <source>
        <dbReference type="EMBL" id="KAK4768361.1"/>
    </source>
</evidence>
<comment type="caution">
    <text evidence="1">The sequence shown here is derived from an EMBL/GenBank/DDBJ whole genome shotgun (WGS) entry which is preliminary data.</text>
</comment>
<proteinExistence type="predicted"/>
<reference evidence="1 2" key="1">
    <citation type="journal article" date="2023" name="Hortic Res">
        <title>Pangenome of water caltrop reveals structural variations and asymmetric subgenome divergence after allopolyploidization.</title>
        <authorList>
            <person name="Zhang X."/>
            <person name="Chen Y."/>
            <person name="Wang L."/>
            <person name="Yuan Y."/>
            <person name="Fang M."/>
            <person name="Shi L."/>
            <person name="Lu R."/>
            <person name="Comes H.P."/>
            <person name="Ma Y."/>
            <person name="Chen Y."/>
            <person name="Huang G."/>
            <person name="Zhou Y."/>
            <person name="Zheng Z."/>
            <person name="Qiu Y."/>
        </authorList>
    </citation>
    <scope>NUCLEOTIDE SEQUENCE [LARGE SCALE GENOMIC DNA]</scope>
    <source>
        <tissue evidence="1">Roots</tissue>
    </source>
</reference>
<gene>
    <name evidence="1" type="ORF">SAY87_003502</name>
</gene>
<accession>A0AAN7QHT2</accession>
<keyword evidence="2" id="KW-1185">Reference proteome</keyword>
<evidence type="ECO:0000313" key="2">
    <source>
        <dbReference type="Proteomes" id="UP001345219"/>
    </source>
</evidence>
<dbReference type="AlphaFoldDB" id="A0AAN7QHT2"/>
<name>A0AAN7QHT2_9MYRT</name>
<sequence>MDYPSQVLRIYKGRTCRRVLMVAWLLWSISHGRFPSPRILINPYIKDSPFHRVNGLHNIPTIRVGNGAGPIMGIHAGPCKGDSNLPDRSVEESY</sequence>
<protein>
    <submittedName>
        <fullName evidence="1">Uncharacterized protein</fullName>
    </submittedName>
</protein>
<organism evidence="1 2">
    <name type="scientific">Trapa incisa</name>
    <dbReference type="NCBI Taxonomy" id="236973"/>
    <lineage>
        <taxon>Eukaryota</taxon>
        <taxon>Viridiplantae</taxon>
        <taxon>Streptophyta</taxon>
        <taxon>Embryophyta</taxon>
        <taxon>Tracheophyta</taxon>
        <taxon>Spermatophyta</taxon>
        <taxon>Magnoliopsida</taxon>
        <taxon>eudicotyledons</taxon>
        <taxon>Gunneridae</taxon>
        <taxon>Pentapetalae</taxon>
        <taxon>rosids</taxon>
        <taxon>malvids</taxon>
        <taxon>Myrtales</taxon>
        <taxon>Lythraceae</taxon>
        <taxon>Trapa</taxon>
    </lineage>
</organism>